<gene>
    <name evidence="3" type="ORF">MT2528_3134</name>
</gene>
<reference evidence="3 4" key="1">
    <citation type="submission" date="2016-11" db="EMBL/GenBank/DDBJ databases">
        <authorList>
            <person name="Klemetsen T."/>
        </authorList>
    </citation>
    <scope>NUCLEOTIDE SEQUENCE [LARGE SCALE GENOMIC DNA]</scope>
    <source>
        <strain evidence="3">MT 2528</strain>
    </source>
</reference>
<feature type="transmembrane region" description="Helical" evidence="1">
    <location>
        <begin position="15"/>
        <end position="37"/>
    </location>
</feature>
<keyword evidence="4" id="KW-1185">Reference proteome</keyword>
<dbReference type="RefSeq" id="WP_045111011.1">
    <property type="nucleotide sequence ID" value="NZ_CAWQZC010000029.1"/>
</dbReference>
<keyword evidence="1" id="KW-1133">Transmembrane helix</keyword>
<dbReference type="Pfam" id="PF07811">
    <property type="entry name" value="TadE"/>
    <property type="match status" value="1"/>
</dbReference>
<evidence type="ECO:0000259" key="2">
    <source>
        <dbReference type="Pfam" id="PF07811"/>
    </source>
</evidence>
<dbReference type="InterPro" id="IPR012495">
    <property type="entry name" value="TadE-like_dom"/>
</dbReference>
<dbReference type="Proteomes" id="UP000182660">
    <property type="component" value="Unassembled WGS sequence"/>
</dbReference>
<evidence type="ECO:0000313" key="3">
    <source>
        <dbReference type="EMBL" id="SGY96115.1"/>
    </source>
</evidence>
<evidence type="ECO:0000256" key="1">
    <source>
        <dbReference type="SAM" id="Phobius"/>
    </source>
</evidence>
<feature type="domain" description="TadE-like" evidence="2">
    <location>
        <begin position="9"/>
        <end position="51"/>
    </location>
</feature>
<accession>A0ABY1HFQ8</accession>
<organism evidence="3 4">
    <name type="scientific">Moritella viscosa</name>
    <dbReference type="NCBI Taxonomy" id="80854"/>
    <lineage>
        <taxon>Bacteria</taxon>
        <taxon>Pseudomonadati</taxon>
        <taxon>Pseudomonadota</taxon>
        <taxon>Gammaproteobacteria</taxon>
        <taxon>Alteromonadales</taxon>
        <taxon>Moritellaceae</taxon>
        <taxon>Moritella</taxon>
    </lineage>
</organism>
<name>A0ABY1HFQ8_9GAMM</name>
<sequence length="157" mass="18438">MNSIKSQKGVFTIEFALGSILLFISIFMVFELCRFIYIVNLTESSLRESARDSRLYEGKRNNVNYQTRFEQMFSQNGQIWHSLVDPKRYTLTVNYYRDYTALINNNKTTNCRNCPVAEYSLMYSYVPMLRLPGISERALTRSILMVQEHEGWAEDGR</sequence>
<keyword evidence="1" id="KW-0812">Transmembrane</keyword>
<keyword evidence="1" id="KW-0472">Membrane</keyword>
<protein>
    <submittedName>
        <fullName evidence="3">TadE-like protein</fullName>
    </submittedName>
</protein>
<dbReference type="EMBL" id="FPLJ01000069">
    <property type="protein sequence ID" value="SGY96115.1"/>
    <property type="molecule type" value="Genomic_DNA"/>
</dbReference>
<dbReference type="GeneID" id="61296967"/>
<comment type="caution">
    <text evidence="3">The sequence shown here is derived from an EMBL/GenBank/DDBJ whole genome shotgun (WGS) entry which is preliminary data.</text>
</comment>
<proteinExistence type="predicted"/>
<evidence type="ECO:0000313" key="4">
    <source>
        <dbReference type="Proteomes" id="UP000182660"/>
    </source>
</evidence>